<dbReference type="Gene3D" id="3.40.630.30">
    <property type="match status" value="1"/>
</dbReference>
<dbReference type="PROSITE" id="PS51186">
    <property type="entry name" value="GNAT"/>
    <property type="match status" value="1"/>
</dbReference>
<dbReference type="InterPro" id="IPR016181">
    <property type="entry name" value="Acyl_CoA_acyltransferase"/>
</dbReference>
<name>A0ABP7TJ31_9PSEU</name>
<evidence type="ECO:0000259" key="1">
    <source>
        <dbReference type="PROSITE" id="PS51186"/>
    </source>
</evidence>
<proteinExistence type="predicted"/>
<dbReference type="CDD" id="cd04301">
    <property type="entry name" value="NAT_SF"/>
    <property type="match status" value="1"/>
</dbReference>
<dbReference type="InterPro" id="IPR000182">
    <property type="entry name" value="GNAT_dom"/>
</dbReference>
<dbReference type="EMBL" id="BAABAL010000019">
    <property type="protein sequence ID" value="GAA4026886.1"/>
    <property type="molecule type" value="Genomic_DNA"/>
</dbReference>
<reference evidence="3" key="1">
    <citation type="journal article" date="2019" name="Int. J. Syst. Evol. Microbiol.">
        <title>The Global Catalogue of Microorganisms (GCM) 10K type strain sequencing project: providing services to taxonomists for standard genome sequencing and annotation.</title>
        <authorList>
            <consortium name="The Broad Institute Genomics Platform"/>
            <consortium name="The Broad Institute Genome Sequencing Center for Infectious Disease"/>
            <person name="Wu L."/>
            <person name="Ma J."/>
        </authorList>
    </citation>
    <scope>NUCLEOTIDE SEQUENCE [LARGE SCALE GENOMIC DNA]</scope>
    <source>
        <strain evidence="3">JCM 17342</strain>
    </source>
</reference>
<comment type="caution">
    <text evidence="2">The sequence shown here is derived from an EMBL/GenBank/DDBJ whole genome shotgun (WGS) entry which is preliminary data.</text>
</comment>
<protein>
    <submittedName>
        <fullName evidence="2">GNAT family N-acetyltransferase</fullName>
    </submittedName>
</protein>
<evidence type="ECO:0000313" key="2">
    <source>
        <dbReference type="EMBL" id="GAA4026886.1"/>
    </source>
</evidence>
<evidence type="ECO:0000313" key="3">
    <source>
        <dbReference type="Proteomes" id="UP001501747"/>
    </source>
</evidence>
<accession>A0ABP7TJ31</accession>
<keyword evidence="3" id="KW-1185">Reference proteome</keyword>
<sequence>MRVTKTERTQRRATGNELSAEELYRILRLRVDVFVVEQKAAYPELDGRDLTPSTVHLWSETPEGVLAYVRVLDEPDGTARIGRVVTAAPARGQGLSRELMEAALTEIGDQPSVLDAQTQVAGFYTSLGYRVVGDEFMDDDGIPHVPMHRP</sequence>
<organism evidence="2 3">
    <name type="scientific">Allokutzneria multivorans</name>
    <dbReference type="NCBI Taxonomy" id="1142134"/>
    <lineage>
        <taxon>Bacteria</taxon>
        <taxon>Bacillati</taxon>
        <taxon>Actinomycetota</taxon>
        <taxon>Actinomycetes</taxon>
        <taxon>Pseudonocardiales</taxon>
        <taxon>Pseudonocardiaceae</taxon>
        <taxon>Allokutzneria</taxon>
    </lineage>
</organism>
<dbReference type="SUPFAM" id="SSF55729">
    <property type="entry name" value="Acyl-CoA N-acyltransferases (Nat)"/>
    <property type="match status" value="1"/>
</dbReference>
<feature type="domain" description="N-acetyltransferase" evidence="1">
    <location>
        <begin position="13"/>
        <end position="150"/>
    </location>
</feature>
<dbReference type="Proteomes" id="UP001501747">
    <property type="component" value="Unassembled WGS sequence"/>
</dbReference>
<dbReference type="Pfam" id="PF13673">
    <property type="entry name" value="Acetyltransf_10"/>
    <property type="match status" value="1"/>
</dbReference>
<gene>
    <name evidence="2" type="ORF">GCM10022247_59790</name>
</gene>